<feature type="compositionally biased region" description="Low complexity" evidence="1">
    <location>
        <begin position="234"/>
        <end position="250"/>
    </location>
</feature>
<organism evidence="3 4">
    <name type="scientific">Trichocoleus desertorum GB2-A4</name>
    <dbReference type="NCBI Taxonomy" id="2933944"/>
    <lineage>
        <taxon>Bacteria</taxon>
        <taxon>Bacillati</taxon>
        <taxon>Cyanobacteriota</taxon>
        <taxon>Cyanophyceae</taxon>
        <taxon>Leptolyngbyales</taxon>
        <taxon>Trichocoleusaceae</taxon>
        <taxon>Trichocoleus</taxon>
    </lineage>
</organism>
<accession>A0ABV0JDP0</accession>
<sequence>MVDSIENITKQARQGSVAAIIQVLNDKLADSGVRTRAIFEDGVLQLLCEAADVDQLEQSTLVERVRQILESISPRNIRRVKINSRIVREQQLLWLEEINRDPENQLLWSQEITLTRPNLFKQFMEDLQSQQAEQAAGMPKTPSPRQVREQRQFKRGVVGGTLASLLLLLLGWGAYSWFGPKFQSNSQANTTPSPDSAQSPEPNATSTNSAAIAPSPSTAPNPSPVVPASPSPSPEAAIAPTTAPTSADPFADAVRLAEQTASDGKAAQSSADWLALAAKWQQASDLMGQVTTQDKRYSIAQDRTALYQRFSEAALQEAKKK</sequence>
<evidence type="ECO:0000313" key="4">
    <source>
        <dbReference type="Proteomes" id="UP001464891"/>
    </source>
</evidence>
<keyword evidence="2" id="KW-1133">Transmembrane helix</keyword>
<evidence type="ECO:0000256" key="1">
    <source>
        <dbReference type="SAM" id="MobiDB-lite"/>
    </source>
</evidence>
<feature type="compositionally biased region" description="Pro residues" evidence="1">
    <location>
        <begin position="217"/>
        <end position="233"/>
    </location>
</feature>
<evidence type="ECO:0000256" key="2">
    <source>
        <dbReference type="SAM" id="Phobius"/>
    </source>
</evidence>
<feature type="region of interest" description="Disordered" evidence="1">
    <location>
        <begin position="127"/>
        <end position="148"/>
    </location>
</feature>
<protein>
    <submittedName>
        <fullName evidence="3">Uncharacterized protein</fullName>
    </submittedName>
</protein>
<dbReference type="Proteomes" id="UP001464891">
    <property type="component" value="Unassembled WGS sequence"/>
</dbReference>
<reference evidence="3 4" key="1">
    <citation type="submission" date="2022-04" db="EMBL/GenBank/DDBJ databases">
        <title>Positive selection, recombination, and allopatry shape intraspecific diversity of widespread and dominant cyanobacteria.</title>
        <authorList>
            <person name="Wei J."/>
            <person name="Shu W."/>
            <person name="Hu C."/>
        </authorList>
    </citation>
    <scope>NUCLEOTIDE SEQUENCE [LARGE SCALE GENOMIC DNA]</scope>
    <source>
        <strain evidence="3 4">GB2-A4</strain>
    </source>
</reference>
<keyword evidence="2" id="KW-0812">Transmembrane</keyword>
<dbReference type="EMBL" id="JAMPKM010000017">
    <property type="protein sequence ID" value="MEP0819896.1"/>
    <property type="molecule type" value="Genomic_DNA"/>
</dbReference>
<feature type="compositionally biased region" description="Low complexity" evidence="1">
    <location>
        <begin position="202"/>
        <end position="216"/>
    </location>
</feature>
<keyword evidence="4" id="KW-1185">Reference proteome</keyword>
<keyword evidence="2" id="KW-0472">Membrane</keyword>
<gene>
    <name evidence="3" type="ORF">NC998_22595</name>
</gene>
<evidence type="ECO:0000313" key="3">
    <source>
        <dbReference type="EMBL" id="MEP0819896.1"/>
    </source>
</evidence>
<feature type="compositionally biased region" description="Polar residues" evidence="1">
    <location>
        <begin position="185"/>
        <end position="201"/>
    </location>
</feature>
<dbReference type="RefSeq" id="WP_190432900.1">
    <property type="nucleotide sequence ID" value="NZ_JAMPKM010000017.1"/>
</dbReference>
<name>A0ABV0JDP0_9CYAN</name>
<comment type="caution">
    <text evidence="3">The sequence shown here is derived from an EMBL/GenBank/DDBJ whole genome shotgun (WGS) entry which is preliminary data.</text>
</comment>
<feature type="transmembrane region" description="Helical" evidence="2">
    <location>
        <begin position="157"/>
        <end position="178"/>
    </location>
</feature>
<proteinExistence type="predicted"/>
<feature type="region of interest" description="Disordered" evidence="1">
    <location>
        <begin position="185"/>
        <end position="250"/>
    </location>
</feature>